<dbReference type="InterPro" id="IPR009057">
    <property type="entry name" value="Homeodomain-like_sf"/>
</dbReference>
<dbReference type="RefSeq" id="WP_185133291.1">
    <property type="nucleotide sequence ID" value="NZ_JACJVO010000052.1"/>
</dbReference>
<evidence type="ECO:0000313" key="6">
    <source>
        <dbReference type="Proteomes" id="UP000564644"/>
    </source>
</evidence>
<dbReference type="Proteomes" id="UP000564644">
    <property type="component" value="Unassembled WGS sequence"/>
</dbReference>
<dbReference type="Gene3D" id="1.10.10.60">
    <property type="entry name" value="Homeodomain-like"/>
    <property type="match status" value="2"/>
</dbReference>
<dbReference type="InterPro" id="IPR050204">
    <property type="entry name" value="AraC_XylS_family_regulators"/>
</dbReference>
<evidence type="ECO:0000256" key="2">
    <source>
        <dbReference type="ARBA" id="ARBA00023125"/>
    </source>
</evidence>
<keyword evidence="1" id="KW-0805">Transcription regulation</keyword>
<keyword evidence="2" id="KW-0238">DNA-binding</keyword>
<dbReference type="PANTHER" id="PTHR46796:SF6">
    <property type="entry name" value="ARAC SUBFAMILY"/>
    <property type="match status" value="1"/>
</dbReference>
<dbReference type="GO" id="GO:0043565">
    <property type="term" value="F:sequence-specific DNA binding"/>
    <property type="evidence" value="ECO:0007669"/>
    <property type="project" value="InterPro"/>
</dbReference>
<gene>
    <name evidence="5" type="ORF">H7C18_32475</name>
</gene>
<dbReference type="PANTHER" id="PTHR46796">
    <property type="entry name" value="HTH-TYPE TRANSCRIPTIONAL ACTIVATOR RHAS-RELATED"/>
    <property type="match status" value="1"/>
</dbReference>
<dbReference type="InterPro" id="IPR037923">
    <property type="entry name" value="HTH-like"/>
</dbReference>
<evidence type="ECO:0000256" key="3">
    <source>
        <dbReference type="ARBA" id="ARBA00023163"/>
    </source>
</evidence>
<dbReference type="Pfam" id="PF12833">
    <property type="entry name" value="HTH_18"/>
    <property type="match status" value="1"/>
</dbReference>
<comment type="caution">
    <text evidence="5">The sequence shown here is derived from an EMBL/GenBank/DDBJ whole genome shotgun (WGS) entry which is preliminary data.</text>
</comment>
<dbReference type="SMART" id="SM00342">
    <property type="entry name" value="HTH_ARAC"/>
    <property type="match status" value="1"/>
</dbReference>
<name>A0A7X0VZJ9_9BACL</name>
<dbReference type="Pfam" id="PF02311">
    <property type="entry name" value="AraC_binding"/>
    <property type="match status" value="1"/>
</dbReference>
<sequence length="292" mass="33842">MIPPSITELTAAKPIVPYFRQGDRAVRKPWRSPERRLLDYCLIYVEKGKCRFTVDEQAYLPKAGDFCLVQPGSLVDLEGLTDTATPFLHFDMFYQPGRELSFPTRPGQIDLTPYLAYLQPRINDYAGIHVPVLLKPGKPARFLEIFLKLVDQWPLKDPSSQWMTQQLGTELIVSILTDHYQLHGREEQRDLEWVPSYFSLHLREPLSVGMLAERAHLSPSWFSSEFKRRYGASPHRYLLEMRIRHAQELLRRTSFTQEDIADFCGFSDIHHFSKAFRKKTGMTPGAWRSGQA</sequence>
<evidence type="ECO:0000256" key="1">
    <source>
        <dbReference type="ARBA" id="ARBA00023015"/>
    </source>
</evidence>
<dbReference type="InterPro" id="IPR003313">
    <property type="entry name" value="AraC-bd"/>
</dbReference>
<keyword evidence="6" id="KW-1185">Reference proteome</keyword>
<dbReference type="AlphaFoldDB" id="A0A7X0VZJ9"/>
<dbReference type="SUPFAM" id="SSF51215">
    <property type="entry name" value="Regulatory protein AraC"/>
    <property type="match status" value="1"/>
</dbReference>
<dbReference type="PROSITE" id="PS01124">
    <property type="entry name" value="HTH_ARAC_FAMILY_2"/>
    <property type="match status" value="1"/>
</dbReference>
<protein>
    <submittedName>
        <fullName evidence="5">AraC family transcriptional regulator</fullName>
    </submittedName>
</protein>
<dbReference type="SUPFAM" id="SSF46689">
    <property type="entry name" value="Homeodomain-like"/>
    <property type="match status" value="2"/>
</dbReference>
<dbReference type="GO" id="GO:0003700">
    <property type="term" value="F:DNA-binding transcription factor activity"/>
    <property type="evidence" value="ECO:0007669"/>
    <property type="project" value="InterPro"/>
</dbReference>
<dbReference type="EMBL" id="JACJVO010000052">
    <property type="protein sequence ID" value="MBB6735637.1"/>
    <property type="molecule type" value="Genomic_DNA"/>
</dbReference>
<organism evidence="5 6">
    <name type="scientific">Cohnella zeiphila</name>
    <dbReference type="NCBI Taxonomy" id="2761120"/>
    <lineage>
        <taxon>Bacteria</taxon>
        <taxon>Bacillati</taxon>
        <taxon>Bacillota</taxon>
        <taxon>Bacilli</taxon>
        <taxon>Bacillales</taxon>
        <taxon>Paenibacillaceae</taxon>
        <taxon>Cohnella</taxon>
    </lineage>
</organism>
<feature type="domain" description="HTH araC/xylS-type" evidence="4">
    <location>
        <begin position="192"/>
        <end position="290"/>
    </location>
</feature>
<evidence type="ECO:0000259" key="4">
    <source>
        <dbReference type="PROSITE" id="PS01124"/>
    </source>
</evidence>
<proteinExistence type="predicted"/>
<accession>A0A7X0VZJ9</accession>
<keyword evidence="3" id="KW-0804">Transcription</keyword>
<reference evidence="5 6" key="1">
    <citation type="submission" date="2020-08" db="EMBL/GenBank/DDBJ databases">
        <title>Cohnella phylogeny.</title>
        <authorList>
            <person name="Dunlap C."/>
        </authorList>
    </citation>
    <scope>NUCLEOTIDE SEQUENCE [LARGE SCALE GENOMIC DNA]</scope>
    <source>
        <strain evidence="5 6">CBP 2801</strain>
    </source>
</reference>
<evidence type="ECO:0000313" key="5">
    <source>
        <dbReference type="EMBL" id="MBB6735637.1"/>
    </source>
</evidence>
<dbReference type="InterPro" id="IPR018060">
    <property type="entry name" value="HTH_AraC"/>
</dbReference>